<feature type="domain" description="Archease" evidence="6">
    <location>
        <begin position="27"/>
        <end position="150"/>
    </location>
</feature>
<evidence type="ECO:0000259" key="6">
    <source>
        <dbReference type="Pfam" id="PF01951"/>
    </source>
</evidence>
<evidence type="ECO:0000313" key="7">
    <source>
        <dbReference type="EMBL" id="GGY06756.1"/>
    </source>
</evidence>
<proteinExistence type="inferred from homology"/>
<evidence type="ECO:0000313" key="8">
    <source>
        <dbReference type="Proteomes" id="UP000653308"/>
    </source>
</evidence>
<protein>
    <recommendedName>
        <fullName evidence="6">Archease domain-containing protein</fullName>
    </recommendedName>
</protein>
<keyword evidence="3" id="KW-0479">Metal-binding</keyword>
<feature type="compositionally biased region" description="Gly residues" evidence="5">
    <location>
        <begin position="1"/>
        <end position="12"/>
    </location>
</feature>
<dbReference type="EMBL" id="BMWE01000002">
    <property type="protein sequence ID" value="GGY06756.1"/>
    <property type="molecule type" value="Genomic_DNA"/>
</dbReference>
<dbReference type="RefSeq" id="WP_190196333.1">
    <property type="nucleotide sequence ID" value="NZ_BMWE01000002.1"/>
</dbReference>
<accession>A0ABQ2ZAQ7</accession>
<keyword evidence="8" id="KW-1185">Reference proteome</keyword>
<dbReference type="Gene3D" id="3.55.10.10">
    <property type="entry name" value="Archease domain"/>
    <property type="match status" value="1"/>
</dbReference>
<dbReference type="InterPro" id="IPR036820">
    <property type="entry name" value="Archease_dom_sf"/>
</dbReference>
<keyword evidence="4" id="KW-0106">Calcium</keyword>
<dbReference type="InterPro" id="IPR023572">
    <property type="entry name" value="Archease_dom"/>
</dbReference>
<name>A0ABQ2ZAQ7_9ACTN</name>
<organism evidence="7 8">
    <name type="scientific">Streptomyces djakartensis</name>
    <dbReference type="NCBI Taxonomy" id="68193"/>
    <lineage>
        <taxon>Bacteria</taxon>
        <taxon>Bacillati</taxon>
        <taxon>Actinomycetota</taxon>
        <taxon>Actinomycetes</taxon>
        <taxon>Kitasatosporales</taxon>
        <taxon>Streptomycetaceae</taxon>
        <taxon>Streptomyces</taxon>
    </lineage>
</organism>
<dbReference type="Proteomes" id="UP000653308">
    <property type="component" value="Unassembled WGS sequence"/>
</dbReference>
<evidence type="ECO:0000256" key="4">
    <source>
        <dbReference type="ARBA" id="ARBA00022837"/>
    </source>
</evidence>
<dbReference type="Pfam" id="PF01951">
    <property type="entry name" value="Archease"/>
    <property type="match status" value="1"/>
</dbReference>
<evidence type="ECO:0000256" key="3">
    <source>
        <dbReference type="ARBA" id="ARBA00022723"/>
    </source>
</evidence>
<evidence type="ECO:0000256" key="1">
    <source>
        <dbReference type="ARBA" id="ARBA00007963"/>
    </source>
</evidence>
<gene>
    <name evidence="7" type="ORF">GCM10010384_08820</name>
</gene>
<dbReference type="SUPFAM" id="SSF69819">
    <property type="entry name" value="MTH1598-like"/>
    <property type="match status" value="1"/>
</dbReference>
<evidence type="ECO:0000256" key="2">
    <source>
        <dbReference type="ARBA" id="ARBA00022694"/>
    </source>
</evidence>
<feature type="region of interest" description="Disordered" evidence="5">
    <location>
        <begin position="1"/>
        <end position="23"/>
    </location>
</feature>
<reference evidence="8" key="1">
    <citation type="journal article" date="2019" name="Int. J. Syst. Evol. Microbiol.">
        <title>The Global Catalogue of Microorganisms (GCM) 10K type strain sequencing project: providing services to taxonomists for standard genome sequencing and annotation.</title>
        <authorList>
            <consortium name="The Broad Institute Genomics Platform"/>
            <consortium name="The Broad Institute Genome Sequencing Center for Infectious Disease"/>
            <person name="Wu L."/>
            <person name="Ma J."/>
        </authorList>
    </citation>
    <scope>NUCLEOTIDE SEQUENCE [LARGE SCALE GENOMIC DNA]</scope>
    <source>
        <strain evidence="8">JCM 4957</strain>
    </source>
</reference>
<keyword evidence="2" id="KW-0819">tRNA processing</keyword>
<evidence type="ECO:0000256" key="5">
    <source>
        <dbReference type="SAM" id="MobiDB-lite"/>
    </source>
</evidence>
<sequence>MGGDTSDGGQGRQPGDWGHRAVPRPDDIRIEAWAACREHCLAEAVLGMVECFADLSGVRPTAVDRIRLDEASDDDLLATLLDEVIFRLRVYGQVPVDVEADEADGGLDVRLATAGLADVAVTGAVPTAVAWDELRIGPDPYGWSCAVRVDA</sequence>
<comment type="caution">
    <text evidence="7">The sequence shown here is derived from an EMBL/GenBank/DDBJ whole genome shotgun (WGS) entry which is preliminary data.</text>
</comment>
<comment type="similarity">
    <text evidence="1">Belongs to the archease family.</text>
</comment>